<dbReference type="EMBL" id="JAMZNK010000053">
    <property type="protein sequence ID" value="MDA6072189.1"/>
    <property type="molecule type" value="Genomic_DNA"/>
</dbReference>
<feature type="chain" id="PRO_5045643186" description="Tissue inhibitor of metalloproteinase" evidence="1">
    <location>
        <begin position="20"/>
        <end position="120"/>
    </location>
</feature>
<name>A0ABT4WJD5_9FLAO</name>
<gene>
    <name evidence="2" type="ORF">NJT12_21405</name>
</gene>
<evidence type="ECO:0000313" key="2">
    <source>
        <dbReference type="EMBL" id="MDA6072189.1"/>
    </source>
</evidence>
<feature type="signal peptide" evidence="1">
    <location>
        <begin position="1"/>
        <end position="19"/>
    </location>
</feature>
<proteinExistence type="predicted"/>
<dbReference type="SUPFAM" id="SSF50242">
    <property type="entry name" value="TIMP-like"/>
    <property type="match status" value="1"/>
</dbReference>
<keyword evidence="3" id="KW-1185">Reference proteome</keyword>
<evidence type="ECO:0008006" key="4">
    <source>
        <dbReference type="Google" id="ProtNLM"/>
    </source>
</evidence>
<accession>A0ABT4WJD5</accession>
<comment type="caution">
    <text evidence="2">The sequence shown here is derived from an EMBL/GenBank/DDBJ whole genome shotgun (WGS) entry which is preliminary data.</text>
</comment>
<sequence length="120" mass="13874">MKQFFLILLLGLITSNAYCCDCAEKPSIEKNWKIANQVFIGKVVKVDSLLYGTYGEKVYSFTFKIKKTFKEDVYPNREYRTILYVDTAACDFVFSTGHEYLIYTKGDDKCSVALFVQEQI</sequence>
<evidence type="ECO:0000256" key="1">
    <source>
        <dbReference type="SAM" id="SignalP"/>
    </source>
</evidence>
<reference evidence="2 3" key="1">
    <citation type="journal article" date="2023" name="Chemosphere">
        <title>Whole genome analysis of Flavobacterium aziz-sancarii sp. nov., isolated from Ardley Island (Antarctica), revealed a rich resistome and bioremediation potential.</title>
        <authorList>
            <person name="Otur C."/>
            <person name="Okay S."/>
            <person name="Kurt-Kizildogan A."/>
        </authorList>
    </citation>
    <scope>NUCLEOTIDE SEQUENCE [LARGE SCALE GENOMIC DNA]</scope>
    <source>
        <strain evidence="2 3">AC</strain>
    </source>
</reference>
<dbReference type="Proteomes" id="UP001212170">
    <property type="component" value="Unassembled WGS sequence"/>
</dbReference>
<organism evidence="2 3">
    <name type="scientific">Flavobacterium azizsancarii</name>
    <dbReference type="NCBI Taxonomy" id="2961580"/>
    <lineage>
        <taxon>Bacteria</taxon>
        <taxon>Pseudomonadati</taxon>
        <taxon>Bacteroidota</taxon>
        <taxon>Flavobacteriia</taxon>
        <taxon>Flavobacteriales</taxon>
        <taxon>Flavobacteriaceae</taxon>
        <taxon>Flavobacterium</taxon>
    </lineage>
</organism>
<evidence type="ECO:0000313" key="3">
    <source>
        <dbReference type="Proteomes" id="UP001212170"/>
    </source>
</evidence>
<keyword evidence="1" id="KW-0732">Signal</keyword>
<protein>
    <recommendedName>
        <fullName evidence="4">Tissue inhibitor of metalloproteinase</fullName>
    </recommendedName>
</protein>
<dbReference type="RefSeq" id="WP_271338152.1">
    <property type="nucleotide sequence ID" value="NZ_JAMZNK010000053.1"/>
</dbReference>
<dbReference type="Gene3D" id="2.40.50.120">
    <property type="match status" value="1"/>
</dbReference>
<dbReference type="InterPro" id="IPR008993">
    <property type="entry name" value="TIMP-like_OB-fold"/>
</dbReference>